<dbReference type="PANTHER" id="PTHR43214:SF24">
    <property type="entry name" value="TRANSCRIPTIONAL REGULATORY PROTEIN NARL-RELATED"/>
    <property type="match status" value="1"/>
</dbReference>
<dbReference type="SUPFAM" id="SSF52172">
    <property type="entry name" value="CheY-like"/>
    <property type="match status" value="1"/>
</dbReference>
<evidence type="ECO:0000259" key="6">
    <source>
        <dbReference type="PROSITE" id="PS50043"/>
    </source>
</evidence>
<dbReference type="PANTHER" id="PTHR43214">
    <property type="entry name" value="TWO-COMPONENT RESPONSE REGULATOR"/>
    <property type="match status" value="1"/>
</dbReference>
<evidence type="ECO:0000259" key="7">
    <source>
        <dbReference type="PROSITE" id="PS50110"/>
    </source>
</evidence>
<dbReference type="RefSeq" id="WP_280731877.1">
    <property type="nucleotide sequence ID" value="NZ_CP120367.1"/>
</dbReference>
<dbReference type="InterPro" id="IPR016032">
    <property type="entry name" value="Sig_transdc_resp-reg_C-effctor"/>
</dbReference>
<evidence type="ECO:0000313" key="9">
    <source>
        <dbReference type="Proteomes" id="UP001235547"/>
    </source>
</evidence>
<dbReference type="SMART" id="SM00448">
    <property type="entry name" value="REC"/>
    <property type="match status" value="1"/>
</dbReference>
<dbReference type="Proteomes" id="UP001235547">
    <property type="component" value="Chromosome 2"/>
</dbReference>
<dbReference type="SUPFAM" id="SSF46894">
    <property type="entry name" value="C-terminal effector domain of the bipartite response regulators"/>
    <property type="match status" value="1"/>
</dbReference>
<evidence type="ECO:0000313" key="8">
    <source>
        <dbReference type="EMBL" id="WEX81139.1"/>
    </source>
</evidence>
<dbReference type="PRINTS" id="PR00038">
    <property type="entry name" value="HTHLUXR"/>
</dbReference>
<feature type="domain" description="Response regulatory" evidence="7">
    <location>
        <begin position="4"/>
        <end position="120"/>
    </location>
</feature>
<organism evidence="8 9">
    <name type="scientific">Sinorhizobium numidicum</name>
    <dbReference type="NCBI Taxonomy" id="680248"/>
    <lineage>
        <taxon>Bacteria</taxon>
        <taxon>Pseudomonadati</taxon>
        <taxon>Pseudomonadota</taxon>
        <taxon>Alphaproteobacteria</taxon>
        <taxon>Hyphomicrobiales</taxon>
        <taxon>Rhizobiaceae</taxon>
        <taxon>Sinorhizobium/Ensifer group</taxon>
        <taxon>Sinorhizobium</taxon>
    </lineage>
</organism>
<dbReference type="InterPro" id="IPR058245">
    <property type="entry name" value="NreC/VraR/RcsB-like_REC"/>
</dbReference>
<dbReference type="PROSITE" id="PS50043">
    <property type="entry name" value="HTH_LUXR_2"/>
    <property type="match status" value="1"/>
</dbReference>
<dbReference type="Gene3D" id="3.40.50.2300">
    <property type="match status" value="1"/>
</dbReference>
<dbReference type="CDD" id="cd06170">
    <property type="entry name" value="LuxR_C_like"/>
    <property type="match status" value="1"/>
</dbReference>
<dbReference type="PROSITE" id="PS50110">
    <property type="entry name" value="RESPONSE_REGULATORY"/>
    <property type="match status" value="1"/>
</dbReference>
<keyword evidence="1 5" id="KW-0597">Phosphoprotein</keyword>
<feature type="domain" description="HTH luxR-type" evidence="6">
    <location>
        <begin position="145"/>
        <end position="210"/>
    </location>
</feature>
<dbReference type="Pfam" id="PF00196">
    <property type="entry name" value="GerE"/>
    <property type="match status" value="1"/>
</dbReference>
<dbReference type="InterPro" id="IPR000792">
    <property type="entry name" value="Tscrpt_reg_LuxR_C"/>
</dbReference>
<accession>A0ABY8CR62</accession>
<keyword evidence="3" id="KW-0238">DNA-binding</keyword>
<sequence length="217" mass="23336">MIASVLIADDHDLARAGLAAMIGREKDFRIVSEASDGAAAVAACRVHAPDLAILDIRMPELDGLAATREIRASLPTTRVLIVSMHDSLDYLEAAIEAGASGYVLKDASREDILATMRRVLDGEAFFNADLVARLLRRASSRSIPEKTGIDRLTVREREVLVKIAEGLTNKEIARRLAIAPGTVKIHIERIIAKLGVADRTQAAVLAVRSGLLPVSSQ</sequence>
<dbReference type="InterPro" id="IPR001789">
    <property type="entry name" value="Sig_transdc_resp-reg_receiver"/>
</dbReference>
<evidence type="ECO:0000256" key="2">
    <source>
        <dbReference type="ARBA" id="ARBA00023015"/>
    </source>
</evidence>
<name>A0ABY8CR62_9HYPH</name>
<keyword evidence="4" id="KW-0804">Transcription</keyword>
<dbReference type="InterPro" id="IPR011006">
    <property type="entry name" value="CheY-like_superfamily"/>
</dbReference>
<dbReference type="InterPro" id="IPR039420">
    <property type="entry name" value="WalR-like"/>
</dbReference>
<proteinExistence type="predicted"/>
<evidence type="ECO:0000256" key="1">
    <source>
        <dbReference type="ARBA" id="ARBA00022553"/>
    </source>
</evidence>
<keyword evidence="9" id="KW-1185">Reference proteome</keyword>
<dbReference type="CDD" id="cd17535">
    <property type="entry name" value="REC_NarL-like"/>
    <property type="match status" value="1"/>
</dbReference>
<evidence type="ECO:0000256" key="3">
    <source>
        <dbReference type="ARBA" id="ARBA00023125"/>
    </source>
</evidence>
<dbReference type="EMBL" id="CP120370">
    <property type="protein sequence ID" value="WEX81139.1"/>
    <property type="molecule type" value="Genomic_DNA"/>
</dbReference>
<keyword evidence="2" id="KW-0805">Transcription regulation</keyword>
<evidence type="ECO:0000256" key="4">
    <source>
        <dbReference type="ARBA" id="ARBA00023163"/>
    </source>
</evidence>
<reference evidence="8 9" key="1">
    <citation type="submission" date="2023-03" db="EMBL/GenBank/DDBJ databases">
        <authorList>
            <person name="Kaur S."/>
            <person name="Espinosa-Saiz D."/>
            <person name="Velazquez E."/>
            <person name="Menendez E."/>
            <person name="diCenzo G.C."/>
        </authorList>
    </citation>
    <scope>NUCLEOTIDE SEQUENCE [LARGE SCALE GENOMIC DNA]</scope>
    <source>
        <strain evidence="8 9">LMG 27395</strain>
    </source>
</reference>
<dbReference type="Pfam" id="PF00072">
    <property type="entry name" value="Response_reg"/>
    <property type="match status" value="1"/>
</dbReference>
<feature type="modified residue" description="4-aspartylphosphate" evidence="5">
    <location>
        <position position="55"/>
    </location>
</feature>
<protein>
    <submittedName>
        <fullName evidence="8">Response regulator transcription factor</fullName>
    </submittedName>
</protein>
<gene>
    <name evidence="8" type="ORF">PYH38_000511</name>
</gene>
<dbReference type="SMART" id="SM00421">
    <property type="entry name" value="HTH_LUXR"/>
    <property type="match status" value="1"/>
</dbReference>
<dbReference type="PROSITE" id="PS00622">
    <property type="entry name" value="HTH_LUXR_1"/>
    <property type="match status" value="1"/>
</dbReference>
<evidence type="ECO:0000256" key="5">
    <source>
        <dbReference type="PROSITE-ProRule" id="PRU00169"/>
    </source>
</evidence>